<evidence type="ECO:0000313" key="2">
    <source>
        <dbReference type="Proteomes" id="UP001168821"/>
    </source>
</evidence>
<keyword evidence="2" id="KW-1185">Reference proteome</keyword>
<name>A0AA38I7J0_9CUCU</name>
<sequence length="121" mass="13317">MTAPIRKSLGSGAAVPYGPLNTCKPNASEIKISTIGAVIGRITPTTTRIKFLLNLFQELDRGVALQIKPAEGMRRPPAPPVCHRIHPIHIMRTDGIRETFINIPPLLTLYSPRSILVPQEF</sequence>
<dbReference type="Proteomes" id="UP001168821">
    <property type="component" value="Unassembled WGS sequence"/>
</dbReference>
<organism evidence="1 2">
    <name type="scientific">Zophobas morio</name>
    <dbReference type="NCBI Taxonomy" id="2755281"/>
    <lineage>
        <taxon>Eukaryota</taxon>
        <taxon>Metazoa</taxon>
        <taxon>Ecdysozoa</taxon>
        <taxon>Arthropoda</taxon>
        <taxon>Hexapoda</taxon>
        <taxon>Insecta</taxon>
        <taxon>Pterygota</taxon>
        <taxon>Neoptera</taxon>
        <taxon>Endopterygota</taxon>
        <taxon>Coleoptera</taxon>
        <taxon>Polyphaga</taxon>
        <taxon>Cucujiformia</taxon>
        <taxon>Tenebrionidae</taxon>
        <taxon>Zophobas</taxon>
    </lineage>
</organism>
<accession>A0AA38I7J0</accession>
<proteinExistence type="predicted"/>
<dbReference type="AlphaFoldDB" id="A0AA38I7J0"/>
<evidence type="ECO:0000313" key="1">
    <source>
        <dbReference type="EMBL" id="KAJ3648554.1"/>
    </source>
</evidence>
<gene>
    <name evidence="1" type="ORF">Zmor_020349</name>
</gene>
<dbReference type="EMBL" id="JALNTZ010000006">
    <property type="protein sequence ID" value="KAJ3648554.1"/>
    <property type="molecule type" value="Genomic_DNA"/>
</dbReference>
<protein>
    <submittedName>
        <fullName evidence="1">Uncharacterized protein</fullName>
    </submittedName>
</protein>
<comment type="caution">
    <text evidence="1">The sequence shown here is derived from an EMBL/GenBank/DDBJ whole genome shotgun (WGS) entry which is preliminary data.</text>
</comment>
<reference evidence="1" key="1">
    <citation type="journal article" date="2023" name="G3 (Bethesda)">
        <title>Whole genome assemblies of Zophobas morio and Tenebrio molitor.</title>
        <authorList>
            <person name="Kaur S."/>
            <person name="Stinson S.A."/>
            <person name="diCenzo G.C."/>
        </authorList>
    </citation>
    <scope>NUCLEOTIDE SEQUENCE</scope>
    <source>
        <strain evidence="1">QUZm001</strain>
    </source>
</reference>